<name>A0ABW7FIH9_9BURK</name>
<protein>
    <submittedName>
        <fullName evidence="5">AraC family transcriptional regulator ligand-binding domain-containing protein</fullName>
    </submittedName>
</protein>
<evidence type="ECO:0000259" key="4">
    <source>
        <dbReference type="PROSITE" id="PS01124"/>
    </source>
</evidence>
<dbReference type="InterPro" id="IPR032687">
    <property type="entry name" value="AraC-type_N"/>
</dbReference>
<dbReference type="PANTHER" id="PTHR47894:SF1">
    <property type="entry name" value="HTH-TYPE TRANSCRIPTIONAL REGULATOR VQSM"/>
    <property type="match status" value="1"/>
</dbReference>
<evidence type="ECO:0000313" key="6">
    <source>
        <dbReference type="Proteomes" id="UP001606301"/>
    </source>
</evidence>
<proteinExistence type="predicted"/>
<dbReference type="SUPFAM" id="SSF46689">
    <property type="entry name" value="Homeodomain-like"/>
    <property type="match status" value="1"/>
</dbReference>
<dbReference type="InterPro" id="IPR018060">
    <property type="entry name" value="HTH_AraC"/>
</dbReference>
<evidence type="ECO:0000313" key="5">
    <source>
        <dbReference type="EMBL" id="MFG6441131.1"/>
    </source>
</evidence>
<comment type="caution">
    <text evidence="5">The sequence shown here is derived from an EMBL/GenBank/DDBJ whole genome shotgun (WGS) entry which is preliminary data.</text>
</comment>
<keyword evidence="2" id="KW-0238">DNA-binding</keyword>
<dbReference type="Proteomes" id="UP001606301">
    <property type="component" value="Unassembled WGS sequence"/>
</dbReference>
<evidence type="ECO:0000256" key="1">
    <source>
        <dbReference type="ARBA" id="ARBA00023015"/>
    </source>
</evidence>
<dbReference type="SMART" id="SM00342">
    <property type="entry name" value="HTH_ARAC"/>
    <property type="match status" value="1"/>
</dbReference>
<dbReference type="PANTHER" id="PTHR47894">
    <property type="entry name" value="HTH-TYPE TRANSCRIPTIONAL REGULATOR GADX"/>
    <property type="match status" value="1"/>
</dbReference>
<evidence type="ECO:0000256" key="2">
    <source>
        <dbReference type="ARBA" id="ARBA00023125"/>
    </source>
</evidence>
<gene>
    <name evidence="5" type="ORF">ACG0Z3_10620</name>
</gene>
<dbReference type="PROSITE" id="PS01124">
    <property type="entry name" value="HTH_ARAC_FAMILY_2"/>
    <property type="match status" value="1"/>
</dbReference>
<accession>A0ABW7FIH9</accession>
<evidence type="ECO:0000256" key="3">
    <source>
        <dbReference type="ARBA" id="ARBA00023163"/>
    </source>
</evidence>
<dbReference type="RefSeq" id="WP_394397455.1">
    <property type="nucleotide sequence ID" value="NZ_JBIGHW010000004.1"/>
</dbReference>
<dbReference type="Pfam" id="PF12625">
    <property type="entry name" value="Arabinose_bd"/>
    <property type="match status" value="1"/>
</dbReference>
<dbReference type="Gene3D" id="1.10.10.60">
    <property type="entry name" value="Homeodomain-like"/>
    <property type="match status" value="1"/>
</dbReference>
<keyword evidence="3" id="KW-0804">Transcription</keyword>
<dbReference type="InterPro" id="IPR009057">
    <property type="entry name" value="Homeodomain-like_sf"/>
</dbReference>
<keyword evidence="6" id="KW-1185">Reference proteome</keyword>
<organism evidence="5 6">
    <name type="scientific">Pelomonas margarita</name>
    <dbReference type="NCBI Taxonomy" id="3299031"/>
    <lineage>
        <taxon>Bacteria</taxon>
        <taxon>Pseudomonadati</taxon>
        <taxon>Pseudomonadota</taxon>
        <taxon>Betaproteobacteria</taxon>
        <taxon>Burkholderiales</taxon>
        <taxon>Sphaerotilaceae</taxon>
        <taxon>Roseateles</taxon>
    </lineage>
</organism>
<dbReference type="Pfam" id="PF12833">
    <property type="entry name" value="HTH_18"/>
    <property type="match status" value="1"/>
</dbReference>
<keyword evidence="1" id="KW-0805">Transcription regulation</keyword>
<dbReference type="EMBL" id="JBIGHW010000004">
    <property type="protein sequence ID" value="MFG6441131.1"/>
    <property type="molecule type" value="Genomic_DNA"/>
</dbReference>
<reference evidence="5 6" key="1">
    <citation type="submission" date="2024-08" db="EMBL/GenBank/DDBJ databases">
        <authorList>
            <person name="Lu H."/>
        </authorList>
    </citation>
    <scope>NUCLEOTIDE SEQUENCE [LARGE SCALE GENOMIC DNA]</scope>
    <source>
        <strain evidence="5 6">LKC17W</strain>
    </source>
</reference>
<feature type="domain" description="HTH araC/xylS-type" evidence="4">
    <location>
        <begin position="249"/>
        <end position="346"/>
    </location>
</feature>
<sequence length="346" mass="37179">MTSCAADALQARLDAWLPLGLGGSDAGLAPYEIDTACLPATDHAALLAEFAHHRGLDVAWPAQPLISPRELLALLAPLRDAGADSAFALGALLLPGHYGLASQALLQADSLPALLTLLCRHAGRLTPLLTPRLVMDERELTLVWTEACGLPAGLRGFVVDLHMSAVASLCAWRTGRRLPWRFSFERTAPRDRAQHAVHLGTSLHFGCQVDAMRLTRAEADVHWPAAPGLASAALARQADPQALRRGLLAALGDRLLAQVAQPPSLETLAAESGMSPATYKRRLARHGTHYQAEVDRLRVHVAVYLLGPDGWGRDRVAQALGYFDGANFRRSFKRWTGLAPGAWAPG</sequence>